<accession>A0A6J7XF47</accession>
<keyword evidence="1" id="KW-0175">Coiled coil</keyword>
<protein>
    <submittedName>
        <fullName evidence="2">Uncharacterized protein</fullName>
    </submittedName>
</protein>
<sequence>MQKNISELLKAATKDILTEDVLKEIETAFETSVEDKVKLHVEKALSEQDEDYANKLETLIEAIDTDHTAKLNKVVSALDADRTTKLKAIVEKYETALTTEAAKFKNTLIDQVSNYLELYIEEKLPVAELQEAVNNKRAAAVLNEMRNMLSVDMALAQESIRDAVVDGKTRIDEAGKQLEAANKQIATLTEQLNTVNASLVLEKKVTSLDEPKKKYMKKMLSSKSAKFIAENFDYTLGLYEKSEEERLNNLVTEAVSDTVTSTVDRPVIEESVETPSASEDSSFNLYMSELHKY</sequence>
<proteinExistence type="predicted"/>
<dbReference type="EMBL" id="LR798360">
    <property type="protein sequence ID" value="CAB5226457.1"/>
    <property type="molecule type" value="Genomic_DNA"/>
</dbReference>
<evidence type="ECO:0000256" key="1">
    <source>
        <dbReference type="SAM" id="Coils"/>
    </source>
</evidence>
<name>A0A6J7XF47_9CAUD</name>
<reference evidence="2" key="1">
    <citation type="submission" date="2020-05" db="EMBL/GenBank/DDBJ databases">
        <authorList>
            <person name="Chiriac C."/>
            <person name="Salcher M."/>
            <person name="Ghai R."/>
            <person name="Kavagutti S V."/>
        </authorList>
    </citation>
    <scope>NUCLEOTIDE SEQUENCE</scope>
</reference>
<organism evidence="2">
    <name type="scientific">uncultured Caudovirales phage</name>
    <dbReference type="NCBI Taxonomy" id="2100421"/>
    <lineage>
        <taxon>Viruses</taxon>
        <taxon>Duplodnaviria</taxon>
        <taxon>Heunggongvirae</taxon>
        <taxon>Uroviricota</taxon>
        <taxon>Caudoviricetes</taxon>
        <taxon>Peduoviridae</taxon>
        <taxon>Maltschvirus</taxon>
        <taxon>Maltschvirus maltsch</taxon>
    </lineage>
</organism>
<gene>
    <name evidence="2" type="ORF">UFOVP760_231</name>
</gene>
<feature type="coiled-coil region" evidence="1">
    <location>
        <begin position="171"/>
        <end position="198"/>
    </location>
</feature>
<evidence type="ECO:0000313" key="2">
    <source>
        <dbReference type="EMBL" id="CAB5226457.1"/>
    </source>
</evidence>